<accession>A0A2H4SFU1</accession>
<keyword evidence="6" id="KW-0732">Signal</keyword>
<evidence type="ECO:0000259" key="7">
    <source>
        <dbReference type="PROSITE" id="PS51767"/>
    </source>
</evidence>
<dbReference type="PROSITE" id="PS51767">
    <property type="entry name" value="PEPTIDASE_A1"/>
    <property type="match status" value="1"/>
</dbReference>
<evidence type="ECO:0000313" key="8">
    <source>
        <dbReference type="EMBL" id="ATY61988.1"/>
    </source>
</evidence>
<name>A0A2H4SFU1_CORMI</name>
<dbReference type="PRINTS" id="PR00792">
    <property type="entry name" value="PEPSIN"/>
</dbReference>
<dbReference type="SUPFAM" id="SSF50630">
    <property type="entry name" value="Acid proteases"/>
    <property type="match status" value="1"/>
</dbReference>
<feature type="domain" description="Peptidase A1" evidence="7">
    <location>
        <begin position="87"/>
        <end position="388"/>
    </location>
</feature>
<dbReference type="InterPro" id="IPR033121">
    <property type="entry name" value="PEPTIDASE_A1"/>
</dbReference>
<proteinExistence type="inferred from homology"/>
<protein>
    <submittedName>
        <fullName evidence="8">Endothiapepsin</fullName>
    </submittedName>
</protein>
<keyword evidence="2 4" id="KW-0064">Aspartyl protease</keyword>
<evidence type="ECO:0000256" key="5">
    <source>
        <dbReference type="SAM" id="MobiDB-lite"/>
    </source>
</evidence>
<dbReference type="InterPro" id="IPR021109">
    <property type="entry name" value="Peptidase_aspartic_dom_sf"/>
</dbReference>
<dbReference type="GO" id="GO:0004190">
    <property type="term" value="F:aspartic-type endopeptidase activity"/>
    <property type="evidence" value="ECO:0007669"/>
    <property type="project" value="UniProtKB-KW"/>
</dbReference>
<dbReference type="PANTHER" id="PTHR47966:SF2">
    <property type="entry name" value="ASPERGILLOPEPSIN-1-RELATED"/>
    <property type="match status" value="1"/>
</dbReference>
<feature type="active site" evidence="3">
    <location>
        <position position="105"/>
    </location>
</feature>
<dbReference type="Pfam" id="PF00026">
    <property type="entry name" value="Asp"/>
    <property type="match status" value="1"/>
</dbReference>
<feature type="region of interest" description="Disordered" evidence="5">
    <location>
        <begin position="44"/>
        <end position="79"/>
    </location>
</feature>
<evidence type="ECO:0000256" key="1">
    <source>
        <dbReference type="ARBA" id="ARBA00007447"/>
    </source>
</evidence>
<sequence length="391" mass="41024">MVHLKSILACAALASAAAVPAPLVSFAGEKGRFTVDVKYNEHFQRGGGGARVPSVAGRDDGGDDDGGDDGGSTTPAYNSKARPDAEYYAEVLIGTPPQTINLLFDTGSSDLWLFGADVRGEVSSGQTKWNHTASSTATLVSDGNWSIRYMDGSGAKGTIYQDTVSIAGAAVSGQGVEYATDVYLQRSGESILGVPVSGIVGFGFDSLNAAAPQQKTLFSQLKPHLDQPVFTVNLQHQADGTFGFGFVDADQYTGELAYTDVDARDGFWTMTSTGYQIGDDDFVALEYSGVVDTGGSAFVVPTSAYNAWREQVPSGDITEDTELPDFSFGVGNTTIRVPGANLKEKNDKGGYSVTIYNGGDEATFGSPSMTAAYVVFEDGDNGPRLGWAASN</sequence>
<dbReference type="Proteomes" id="UP000323067">
    <property type="component" value="Chromosome vii"/>
</dbReference>
<evidence type="ECO:0000313" key="9">
    <source>
        <dbReference type="Proteomes" id="UP000323067"/>
    </source>
</evidence>
<dbReference type="EMBL" id="CP023324">
    <property type="protein sequence ID" value="ATY61988.1"/>
    <property type="molecule type" value="Genomic_DNA"/>
</dbReference>
<evidence type="ECO:0000256" key="3">
    <source>
        <dbReference type="PIRSR" id="PIRSR601461-1"/>
    </source>
</evidence>
<dbReference type="InterPro" id="IPR001461">
    <property type="entry name" value="Aspartic_peptidase_A1"/>
</dbReference>
<dbReference type="VEuPathDB" id="FungiDB:A9K55_008849"/>
<dbReference type="PANTHER" id="PTHR47966">
    <property type="entry name" value="BETA-SITE APP-CLEAVING ENZYME, ISOFORM A-RELATED"/>
    <property type="match status" value="1"/>
</dbReference>
<dbReference type="InterPro" id="IPR001969">
    <property type="entry name" value="Aspartic_peptidase_AS"/>
</dbReference>
<gene>
    <name evidence="8" type="ORF">A9K55_008849</name>
</gene>
<feature type="signal peptide" evidence="6">
    <location>
        <begin position="1"/>
        <end position="18"/>
    </location>
</feature>
<reference evidence="8 9" key="1">
    <citation type="journal article" date="2017" name="BMC Genomics">
        <title>Chromosome level assembly and secondary metabolite potential of the parasitic fungus Cordyceps militaris.</title>
        <authorList>
            <person name="Kramer G.J."/>
            <person name="Nodwell J.R."/>
        </authorList>
    </citation>
    <scope>NUCLEOTIDE SEQUENCE [LARGE SCALE GENOMIC DNA]</scope>
    <source>
        <strain evidence="8 9">ATCC 34164</strain>
    </source>
</reference>
<keyword evidence="4" id="KW-0378">Hydrolase</keyword>
<feature type="chain" id="PRO_5014128773" evidence="6">
    <location>
        <begin position="19"/>
        <end position="391"/>
    </location>
</feature>
<keyword evidence="4" id="KW-0645">Protease</keyword>
<dbReference type="AlphaFoldDB" id="A0A2H4SFU1"/>
<organism evidence="8 9">
    <name type="scientific">Cordyceps militaris</name>
    <name type="common">Caterpillar fungus</name>
    <name type="synonym">Clavaria militaris</name>
    <dbReference type="NCBI Taxonomy" id="73501"/>
    <lineage>
        <taxon>Eukaryota</taxon>
        <taxon>Fungi</taxon>
        <taxon>Dikarya</taxon>
        <taxon>Ascomycota</taxon>
        <taxon>Pezizomycotina</taxon>
        <taxon>Sordariomycetes</taxon>
        <taxon>Hypocreomycetidae</taxon>
        <taxon>Hypocreales</taxon>
        <taxon>Cordycipitaceae</taxon>
        <taxon>Cordyceps</taxon>
    </lineage>
</organism>
<dbReference type="PROSITE" id="PS00141">
    <property type="entry name" value="ASP_PROTEASE"/>
    <property type="match status" value="1"/>
</dbReference>
<dbReference type="OrthoDB" id="2747330at2759"/>
<comment type="similarity">
    <text evidence="1 4">Belongs to the peptidase A1 family.</text>
</comment>
<dbReference type="GO" id="GO:0006508">
    <property type="term" value="P:proteolysis"/>
    <property type="evidence" value="ECO:0007669"/>
    <property type="project" value="UniProtKB-KW"/>
</dbReference>
<feature type="active site" evidence="3">
    <location>
        <position position="292"/>
    </location>
</feature>
<evidence type="ECO:0000256" key="2">
    <source>
        <dbReference type="ARBA" id="ARBA00022750"/>
    </source>
</evidence>
<dbReference type="VEuPathDB" id="FungiDB:CCM_06556"/>
<evidence type="ECO:0000256" key="6">
    <source>
        <dbReference type="SAM" id="SignalP"/>
    </source>
</evidence>
<dbReference type="Gene3D" id="2.40.70.10">
    <property type="entry name" value="Acid Proteases"/>
    <property type="match status" value="2"/>
</dbReference>
<evidence type="ECO:0000256" key="4">
    <source>
        <dbReference type="RuleBase" id="RU000454"/>
    </source>
</evidence>